<evidence type="ECO:0000313" key="2">
    <source>
        <dbReference type="EMBL" id="TWU58578.1"/>
    </source>
</evidence>
<organism evidence="2 3">
    <name type="scientific">Rubripirellula tenax</name>
    <dbReference type="NCBI Taxonomy" id="2528015"/>
    <lineage>
        <taxon>Bacteria</taxon>
        <taxon>Pseudomonadati</taxon>
        <taxon>Planctomycetota</taxon>
        <taxon>Planctomycetia</taxon>
        <taxon>Pirellulales</taxon>
        <taxon>Pirellulaceae</taxon>
        <taxon>Rubripirellula</taxon>
    </lineage>
</organism>
<dbReference type="SUPFAM" id="SSF53300">
    <property type="entry name" value="vWA-like"/>
    <property type="match status" value="1"/>
</dbReference>
<feature type="domain" description="DUF58" evidence="1">
    <location>
        <begin position="73"/>
        <end position="283"/>
    </location>
</feature>
<reference evidence="2 3" key="1">
    <citation type="submission" date="2019-02" db="EMBL/GenBank/DDBJ databases">
        <title>Deep-cultivation of Planctomycetes and their phenomic and genomic characterization uncovers novel biology.</title>
        <authorList>
            <person name="Wiegand S."/>
            <person name="Jogler M."/>
            <person name="Boedeker C."/>
            <person name="Pinto D."/>
            <person name="Vollmers J."/>
            <person name="Rivas-Marin E."/>
            <person name="Kohn T."/>
            <person name="Peeters S.H."/>
            <person name="Heuer A."/>
            <person name="Rast P."/>
            <person name="Oberbeckmann S."/>
            <person name="Bunk B."/>
            <person name="Jeske O."/>
            <person name="Meyerdierks A."/>
            <person name="Storesund J.E."/>
            <person name="Kallscheuer N."/>
            <person name="Luecker S."/>
            <person name="Lage O.M."/>
            <person name="Pohl T."/>
            <person name="Merkel B.J."/>
            <person name="Hornburger P."/>
            <person name="Mueller R.-W."/>
            <person name="Bruemmer F."/>
            <person name="Labrenz M."/>
            <person name="Spormann A.M."/>
            <person name="Op Den Camp H."/>
            <person name="Overmann J."/>
            <person name="Amann R."/>
            <person name="Jetten M.S.M."/>
            <person name="Mascher T."/>
            <person name="Medema M.H."/>
            <person name="Devos D.P."/>
            <person name="Kaster A.-K."/>
            <person name="Ovreas L."/>
            <person name="Rohde M."/>
            <person name="Galperin M.Y."/>
            <person name="Jogler C."/>
        </authorList>
    </citation>
    <scope>NUCLEOTIDE SEQUENCE [LARGE SCALE GENOMIC DNA]</scope>
    <source>
        <strain evidence="2 3">Poly51</strain>
    </source>
</reference>
<dbReference type="AlphaFoldDB" id="A0A5C6FAY8"/>
<dbReference type="InterPro" id="IPR002881">
    <property type="entry name" value="DUF58"/>
</dbReference>
<sequence length="324" mass="35790">MSGTLTDRLDAATSASRVDAASVDSRVTTNLHALVRLRSKARGFTFLPKQPTASLLSGRHASHIRGRGLNFEEIRRYHAGDDIRTIDWKVTARLRSPHTRVFTEERDRPTLVVVDSRIGMFFGTQHNMKSVTTAEAAALAAWRTIDVGDRMGMIIFDDENAQALPLARSRDGVMRMLRTIVDFNGRLSAASPVRSNASMLGVALDQAARVATHDHLVIVISDFHGLDDAARQRLRKLRSHNDVIAALVHDPSASKLPPASRITVSDGDMQLELPDSDRIRKRLLDATAGRIRDVLSLQKNLRIPVIPISAGEETAAQIQHWLGR</sequence>
<comment type="caution">
    <text evidence="2">The sequence shown here is derived from an EMBL/GenBank/DDBJ whole genome shotgun (WGS) entry which is preliminary data.</text>
</comment>
<accession>A0A5C6FAY8</accession>
<dbReference type="RefSeq" id="WP_146455575.1">
    <property type="nucleotide sequence ID" value="NZ_SJPW01000002.1"/>
</dbReference>
<proteinExistence type="predicted"/>
<evidence type="ECO:0000313" key="3">
    <source>
        <dbReference type="Proteomes" id="UP000318288"/>
    </source>
</evidence>
<dbReference type="OrthoDB" id="9780819at2"/>
<dbReference type="PANTHER" id="PTHR33608:SF12">
    <property type="entry name" value="DUF58 DOMAIN-CONTAINING PROTEIN"/>
    <property type="match status" value="1"/>
</dbReference>
<dbReference type="PANTHER" id="PTHR33608">
    <property type="entry name" value="BLL2464 PROTEIN"/>
    <property type="match status" value="1"/>
</dbReference>
<dbReference type="Proteomes" id="UP000318288">
    <property type="component" value="Unassembled WGS sequence"/>
</dbReference>
<gene>
    <name evidence="2" type="ORF">Poly51_13570</name>
</gene>
<evidence type="ECO:0000259" key="1">
    <source>
        <dbReference type="Pfam" id="PF01882"/>
    </source>
</evidence>
<dbReference type="Pfam" id="PF01882">
    <property type="entry name" value="DUF58"/>
    <property type="match status" value="1"/>
</dbReference>
<dbReference type="EMBL" id="SJPW01000002">
    <property type="protein sequence ID" value="TWU58578.1"/>
    <property type="molecule type" value="Genomic_DNA"/>
</dbReference>
<protein>
    <recommendedName>
        <fullName evidence="1">DUF58 domain-containing protein</fullName>
    </recommendedName>
</protein>
<name>A0A5C6FAY8_9BACT</name>
<keyword evidence="3" id="KW-1185">Reference proteome</keyword>
<dbReference type="InterPro" id="IPR036465">
    <property type="entry name" value="vWFA_dom_sf"/>
</dbReference>